<name>A0ABV4H8F1_9ACTN</name>
<evidence type="ECO:0000313" key="1">
    <source>
        <dbReference type="EMBL" id="MEZ0166983.1"/>
    </source>
</evidence>
<dbReference type="Proteomes" id="UP001565927">
    <property type="component" value="Unassembled WGS sequence"/>
</dbReference>
<reference evidence="1 2" key="1">
    <citation type="submission" date="2024-07" db="EMBL/GenBank/DDBJ databases">
        <authorList>
            <person name="Thanompreechachai J."/>
            <person name="Duangmal K."/>
        </authorList>
    </citation>
    <scope>NUCLEOTIDE SEQUENCE [LARGE SCALE GENOMIC DNA]</scope>
    <source>
        <strain evidence="1 2">LSe6-4</strain>
    </source>
</reference>
<protein>
    <submittedName>
        <fullName evidence="1">Uncharacterized protein</fullName>
    </submittedName>
</protein>
<comment type="caution">
    <text evidence="1">The sequence shown here is derived from an EMBL/GenBank/DDBJ whole genome shotgun (WGS) entry which is preliminary data.</text>
</comment>
<organism evidence="1 2">
    <name type="scientific">Kineococcus halophytocola</name>
    <dbReference type="NCBI Taxonomy" id="3234027"/>
    <lineage>
        <taxon>Bacteria</taxon>
        <taxon>Bacillati</taxon>
        <taxon>Actinomycetota</taxon>
        <taxon>Actinomycetes</taxon>
        <taxon>Kineosporiales</taxon>
        <taxon>Kineosporiaceae</taxon>
        <taxon>Kineococcus</taxon>
    </lineage>
</organism>
<dbReference type="EMBL" id="JBGFTU010000037">
    <property type="protein sequence ID" value="MEZ0166983.1"/>
    <property type="molecule type" value="Genomic_DNA"/>
</dbReference>
<accession>A0ABV4H8F1</accession>
<dbReference type="RefSeq" id="WP_370443189.1">
    <property type="nucleotide sequence ID" value="NZ_JBGFTU010000037.1"/>
</dbReference>
<evidence type="ECO:0000313" key="2">
    <source>
        <dbReference type="Proteomes" id="UP001565927"/>
    </source>
</evidence>
<sequence length="46" mass="5171">MLHPRTHLSADDLRAVADLEDRVVAHDGGRLKIEWGEPARPLGRSR</sequence>
<keyword evidence="2" id="KW-1185">Reference proteome</keyword>
<proteinExistence type="predicted"/>
<gene>
    <name evidence="1" type="ORF">AB2L27_19690</name>
</gene>